<dbReference type="InterPro" id="IPR019775">
    <property type="entry name" value="WD40_repeat_CS"/>
</dbReference>
<gene>
    <name evidence="8" type="ORF">BN2614_LOCUS1</name>
</gene>
<evidence type="ECO:0000256" key="1">
    <source>
        <dbReference type="ARBA" id="ARBA00004123"/>
    </source>
</evidence>
<keyword evidence="4" id="KW-0539">Nucleus</keyword>
<proteinExistence type="inferred from homology"/>
<dbReference type="EMBL" id="CYRY02000652">
    <property type="protein sequence ID" value="VCW50162.1"/>
    <property type="molecule type" value="Genomic_DNA"/>
</dbReference>
<name>A0A9X9LCZ5_GULGU</name>
<dbReference type="PANTHER" id="PTHR22846:SF52">
    <property type="entry name" value="F-BOX-LIKE_WD REPEAT-CONTAINING PROTEIN TBL1X"/>
    <property type="match status" value="1"/>
</dbReference>
<feature type="compositionally biased region" description="Low complexity" evidence="7">
    <location>
        <begin position="94"/>
        <end position="104"/>
    </location>
</feature>
<dbReference type="GO" id="GO:0006357">
    <property type="term" value="P:regulation of transcription by RNA polymerase II"/>
    <property type="evidence" value="ECO:0007669"/>
    <property type="project" value="TreeGrafter"/>
</dbReference>
<feature type="repeat" description="WD" evidence="6">
    <location>
        <begin position="10"/>
        <end position="32"/>
    </location>
</feature>
<dbReference type="PROSITE" id="PS50082">
    <property type="entry name" value="WD_REPEATS_2"/>
    <property type="match status" value="2"/>
</dbReference>
<dbReference type="Proteomes" id="UP000269945">
    <property type="component" value="Unassembled WGS sequence"/>
</dbReference>
<evidence type="ECO:0000256" key="7">
    <source>
        <dbReference type="SAM" id="MobiDB-lite"/>
    </source>
</evidence>
<comment type="similarity">
    <text evidence="5">Belongs to the WD repeat EBI family.</text>
</comment>
<evidence type="ECO:0000256" key="5">
    <source>
        <dbReference type="ARBA" id="ARBA00025741"/>
    </source>
</evidence>
<dbReference type="PANTHER" id="PTHR22846">
    <property type="entry name" value="WD40 REPEAT PROTEIN"/>
    <property type="match status" value="1"/>
</dbReference>
<comment type="subcellular location">
    <subcellularLocation>
        <location evidence="1">Nucleus</location>
    </subcellularLocation>
</comment>
<dbReference type="InterPro" id="IPR001680">
    <property type="entry name" value="WD40_rpt"/>
</dbReference>
<dbReference type="SUPFAM" id="SSF50978">
    <property type="entry name" value="WD40 repeat-like"/>
    <property type="match status" value="1"/>
</dbReference>
<feature type="non-terminal residue" evidence="8">
    <location>
        <position position="1"/>
    </location>
</feature>
<dbReference type="AlphaFoldDB" id="A0A9X9LCZ5"/>
<keyword evidence="2 6" id="KW-0853">WD repeat</keyword>
<dbReference type="Gene3D" id="2.130.10.10">
    <property type="entry name" value="YVTN repeat-like/Quinoprotein amine dehydrogenase"/>
    <property type="match status" value="1"/>
</dbReference>
<evidence type="ECO:0000313" key="8">
    <source>
        <dbReference type="EMBL" id="VCW50162.1"/>
    </source>
</evidence>
<dbReference type="PROSITE" id="PS50294">
    <property type="entry name" value="WD_REPEATS_REGION"/>
    <property type="match status" value="1"/>
</dbReference>
<evidence type="ECO:0000256" key="4">
    <source>
        <dbReference type="ARBA" id="ARBA00023242"/>
    </source>
</evidence>
<dbReference type="PROSITE" id="PS00678">
    <property type="entry name" value="WD_REPEATS_1"/>
    <property type="match status" value="1"/>
</dbReference>
<sequence length="118" mass="12567">CLRGDVLSPVCSASFDSTVRLWDVERGVCTHTLTKHQEPVYSVAFSPDGKYLASGSFDKCVHIWNTQTGSLVHSYRGTGGIFEVCWNARGDKVGASASDGSVSGPRGSWQGGARVENG</sequence>
<comment type="caution">
    <text evidence="8">The sequence shown here is derived from an EMBL/GenBank/DDBJ whole genome shotgun (WGS) entry which is preliminary data.</text>
</comment>
<evidence type="ECO:0000313" key="9">
    <source>
        <dbReference type="Proteomes" id="UP000269945"/>
    </source>
</evidence>
<evidence type="ECO:0000256" key="6">
    <source>
        <dbReference type="PROSITE-ProRule" id="PRU00221"/>
    </source>
</evidence>
<keyword evidence="3" id="KW-0677">Repeat</keyword>
<dbReference type="InterPro" id="IPR015943">
    <property type="entry name" value="WD40/YVTN_repeat-like_dom_sf"/>
</dbReference>
<accession>A0A9X9LCZ5</accession>
<organism evidence="8 9">
    <name type="scientific">Gulo gulo</name>
    <name type="common">Wolverine</name>
    <name type="synonym">Gluton</name>
    <dbReference type="NCBI Taxonomy" id="48420"/>
    <lineage>
        <taxon>Eukaryota</taxon>
        <taxon>Metazoa</taxon>
        <taxon>Chordata</taxon>
        <taxon>Craniata</taxon>
        <taxon>Vertebrata</taxon>
        <taxon>Euteleostomi</taxon>
        <taxon>Mammalia</taxon>
        <taxon>Eutheria</taxon>
        <taxon>Laurasiatheria</taxon>
        <taxon>Carnivora</taxon>
        <taxon>Caniformia</taxon>
        <taxon>Musteloidea</taxon>
        <taxon>Mustelidae</taxon>
        <taxon>Guloninae</taxon>
        <taxon>Gulo</taxon>
    </lineage>
</organism>
<protein>
    <submittedName>
        <fullName evidence="8">Uncharacterized protein</fullName>
    </submittedName>
</protein>
<evidence type="ECO:0000256" key="3">
    <source>
        <dbReference type="ARBA" id="ARBA00022737"/>
    </source>
</evidence>
<dbReference type="InterPro" id="IPR045183">
    <property type="entry name" value="Ebi-like"/>
</dbReference>
<keyword evidence="9" id="KW-1185">Reference proteome</keyword>
<feature type="region of interest" description="Disordered" evidence="7">
    <location>
        <begin position="94"/>
        <end position="118"/>
    </location>
</feature>
<dbReference type="GO" id="GO:0003714">
    <property type="term" value="F:transcription corepressor activity"/>
    <property type="evidence" value="ECO:0007669"/>
    <property type="project" value="InterPro"/>
</dbReference>
<dbReference type="Pfam" id="PF00400">
    <property type="entry name" value="WD40"/>
    <property type="match status" value="2"/>
</dbReference>
<reference evidence="8 9" key="1">
    <citation type="submission" date="2018-10" db="EMBL/GenBank/DDBJ databases">
        <authorList>
            <person name="Ekblom R."/>
            <person name="Jareborg N."/>
        </authorList>
    </citation>
    <scope>NUCLEOTIDE SEQUENCE [LARGE SCALE GENOMIC DNA]</scope>
    <source>
        <tissue evidence="8">Muscle</tissue>
    </source>
</reference>
<feature type="non-terminal residue" evidence="8">
    <location>
        <position position="118"/>
    </location>
</feature>
<feature type="repeat" description="WD" evidence="6">
    <location>
        <begin position="33"/>
        <end position="74"/>
    </location>
</feature>
<evidence type="ECO:0000256" key="2">
    <source>
        <dbReference type="ARBA" id="ARBA00022574"/>
    </source>
</evidence>
<dbReference type="SMART" id="SM00320">
    <property type="entry name" value="WD40"/>
    <property type="match status" value="2"/>
</dbReference>
<dbReference type="GO" id="GO:0000118">
    <property type="term" value="C:histone deacetylase complex"/>
    <property type="evidence" value="ECO:0007669"/>
    <property type="project" value="TreeGrafter"/>
</dbReference>
<dbReference type="InterPro" id="IPR036322">
    <property type="entry name" value="WD40_repeat_dom_sf"/>
</dbReference>